<dbReference type="InterPro" id="IPR036477">
    <property type="entry name" value="Formyl_transf_N_sf"/>
</dbReference>
<keyword evidence="4" id="KW-0658">Purine biosynthesis</keyword>
<evidence type="ECO:0000313" key="8">
    <source>
        <dbReference type="Proteomes" id="UP000589738"/>
    </source>
</evidence>
<dbReference type="AlphaFoldDB" id="A0A841NA87"/>
<dbReference type="EC" id="2.1.2.2" evidence="2"/>
<evidence type="ECO:0000256" key="2">
    <source>
        <dbReference type="ARBA" id="ARBA00012254"/>
    </source>
</evidence>
<dbReference type="Pfam" id="PF00551">
    <property type="entry name" value="Formyl_trans_N"/>
    <property type="match status" value="1"/>
</dbReference>
<comment type="pathway">
    <text evidence="1">Purine metabolism; IMP biosynthesis via de novo pathway; N(2)-formyl-N(1)-(5-phospho-D-ribosyl)glycinamide from N(1)-(5-phospho-D-ribosyl)glycinamide (10-formyl THF route): step 1/1.</text>
</comment>
<dbReference type="Gene3D" id="3.40.50.170">
    <property type="entry name" value="Formyl transferase, N-terminal domain"/>
    <property type="match status" value="1"/>
</dbReference>
<dbReference type="GO" id="GO:0005829">
    <property type="term" value="C:cytosol"/>
    <property type="evidence" value="ECO:0007669"/>
    <property type="project" value="TreeGrafter"/>
</dbReference>
<evidence type="ECO:0000259" key="6">
    <source>
        <dbReference type="Pfam" id="PF00551"/>
    </source>
</evidence>
<name>A0A841NA87_9FLAO</name>
<dbReference type="RefSeq" id="WP_184159164.1">
    <property type="nucleotide sequence ID" value="NZ_JACHLC010000001.1"/>
</dbReference>
<sequence>MEKNNSKKIVMLAGKTRSSAIAYNALIKDFNISAVIEENAVPMKQIMKNRAKKLGWINVGGQIMFGVLLLPVIKKFSKNQTEKVIKKLEVDLSPIPETVLKTTDSVNSDKTLKLLQELKPDLVIVNGCRIISKKILNNVNATFINTHEGITPKYRGIHGCYWALVNNDKENCGVTVHLVDKGVDTGEVIYQSRVLPEKSDNFTTYPLYQTAEGCKILKLAVEDFCNDRLKTISGTKDNFIWYHPTIWQYLYYRIFRGVK</sequence>
<keyword evidence="5" id="KW-0472">Membrane</keyword>
<evidence type="ECO:0000313" key="7">
    <source>
        <dbReference type="EMBL" id="MBB6370290.1"/>
    </source>
</evidence>
<gene>
    <name evidence="7" type="ORF">HNP36_001343</name>
</gene>
<dbReference type="PANTHER" id="PTHR43369">
    <property type="entry name" value="PHOSPHORIBOSYLGLYCINAMIDE FORMYLTRANSFERASE"/>
    <property type="match status" value="1"/>
</dbReference>
<protein>
    <recommendedName>
        <fullName evidence="2">phosphoribosylglycinamide formyltransferase 1</fullName>
        <ecNumber evidence="2">2.1.2.2</ecNumber>
    </recommendedName>
</protein>
<organism evidence="7 8">
    <name type="scientific">Chryseobacterium shigense</name>
    <dbReference type="NCBI Taxonomy" id="297244"/>
    <lineage>
        <taxon>Bacteria</taxon>
        <taxon>Pseudomonadati</taxon>
        <taxon>Bacteroidota</taxon>
        <taxon>Flavobacteriia</taxon>
        <taxon>Flavobacteriales</taxon>
        <taxon>Weeksellaceae</taxon>
        <taxon>Chryseobacterium group</taxon>
        <taxon>Chryseobacterium</taxon>
    </lineage>
</organism>
<keyword evidence="5" id="KW-1133">Transmembrane helix</keyword>
<feature type="domain" description="Formyl transferase N-terminal" evidence="6">
    <location>
        <begin position="104"/>
        <end position="195"/>
    </location>
</feature>
<dbReference type="SUPFAM" id="SSF53328">
    <property type="entry name" value="Formyltransferase"/>
    <property type="match status" value="1"/>
</dbReference>
<evidence type="ECO:0000256" key="4">
    <source>
        <dbReference type="ARBA" id="ARBA00022755"/>
    </source>
</evidence>
<keyword evidence="3 7" id="KW-0808">Transferase</keyword>
<dbReference type="GO" id="GO:0006189">
    <property type="term" value="P:'de novo' IMP biosynthetic process"/>
    <property type="evidence" value="ECO:0007669"/>
    <property type="project" value="TreeGrafter"/>
</dbReference>
<dbReference type="EMBL" id="JACHLC010000001">
    <property type="protein sequence ID" value="MBB6370290.1"/>
    <property type="molecule type" value="Genomic_DNA"/>
</dbReference>
<evidence type="ECO:0000256" key="1">
    <source>
        <dbReference type="ARBA" id="ARBA00005054"/>
    </source>
</evidence>
<keyword evidence="8" id="KW-1185">Reference proteome</keyword>
<dbReference type="Proteomes" id="UP000589738">
    <property type="component" value="Unassembled WGS sequence"/>
</dbReference>
<accession>A0A841NA87</accession>
<feature type="transmembrane region" description="Helical" evidence="5">
    <location>
        <begin position="54"/>
        <end position="73"/>
    </location>
</feature>
<evidence type="ECO:0000256" key="5">
    <source>
        <dbReference type="SAM" id="Phobius"/>
    </source>
</evidence>
<comment type="caution">
    <text evidence="7">The sequence shown here is derived from an EMBL/GenBank/DDBJ whole genome shotgun (WGS) entry which is preliminary data.</text>
</comment>
<reference evidence="7 8" key="1">
    <citation type="submission" date="2020-08" db="EMBL/GenBank/DDBJ databases">
        <title>Functional genomics of gut bacteria from endangered species of beetles.</title>
        <authorList>
            <person name="Carlos-Shanley C."/>
        </authorList>
    </citation>
    <scope>NUCLEOTIDE SEQUENCE [LARGE SCALE GENOMIC DNA]</scope>
    <source>
        <strain evidence="7 8">S00136</strain>
    </source>
</reference>
<keyword evidence="5" id="KW-0812">Transmembrane</keyword>
<dbReference type="PANTHER" id="PTHR43369:SF2">
    <property type="entry name" value="PHOSPHORIBOSYLGLYCINAMIDE FORMYLTRANSFERASE"/>
    <property type="match status" value="1"/>
</dbReference>
<dbReference type="GO" id="GO:0004644">
    <property type="term" value="F:phosphoribosylglycinamide formyltransferase activity"/>
    <property type="evidence" value="ECO:0007669"/>
    <property type="project" value="UniProtKB-EC"/>
</dbReference>
<dbReference type="CDD" id="cd08653">
    <property type="entry name" value="FMT_core_like_3"/>
    <property type="match status" value="1"/>
</dbReference>
<proteinExistence type="predicted"/>
<dbReference type="InterPro" id="IPR002376">
    <property type="entry name" value="Formyl_transf_N"/>
</dbReference>
<evidence type="ECO:0000256" key="3">
    <source>
        <dbReference type="ARBA" id="ARBA00022679"/>
    </source>
</evidence>